<accession>A0A9X0D8Y0</accession>
<evidence type="ECO:0000256" key="1">
    <source>
        <dbReference type="SAM" id="MobiDB-lite"/>
    </source>
</evidence>
<feature type="region of interest" description="Disordered" evidence="1">
    <location>
        <begin position="93"/>
        <end position="132"/>
    </location>
</feature>
<dbReference type="EMBL" id="MU825436">
    <property type="protein sequence ID" value="KAJ7389279.1"/>
    <property type="molecule type" value="Genomic_DNA"/>
</dbReference>
<proteinExistence type="predicted"/>
<dbReference type="AlphaFoldDB" id="A0A9X0D8Y0"/>
<sequence>MDEITDCNNNGLSPCRNADYEKDRFDESPDISDSERDNLDYSEDLRNSSERKRRSKREEKDSQEITSHGQKPTYGSQNALRFNCISEQEELKIGHRSNDESEDLSERVTLPHIDTCVSESEQRKPRNSERRESAVVNTVNEISLPSLKGKCFLPKRKNAVSSFPALKSSISLPSLKTPSLVNTVNGSDCKLSTGSDSFELASYTDDLTMADRSEMNSLHWPAKRSRQKSRTLRRKFDGLTSPFNYGRSLSKR</sequence>
<feature type="compositionally biased region" description="Polar residues" evidence="1">
    <location>
        <begin position="64"/>
        <end position="80"/>
    </location>
</feature>
<evidence type="ECO:0000313" key="3">
    <source>
        <dbReference type="Proteomes" id="UP001163046"/>
    </source>
</evidence>
<feature type="compositionally biased region" description="Polar residues" evidence="1">
    <location>
        <begin position="1"/>
        <end position="12"/>
    </location>
</feature>
<protein>
    <submittedName>
        <fullName evidence="2">Uncharacterized protein</fullName>
    </submittedName>
</protein>
<comment type="caution">
    <text evidence="2">The sequence shown here is derived from an EMBL/GenBank/DDBJ whole genome shotgun (WGS) entry which is preliminary data.</text>
</comment>
<gene>
    <name evidence="2" type="ORF">OS493_032436</name>
</gene>
<reference evidence="2" key="1">
    <citation type="submission" date="2023-01" db="EMBL/GenBank/DDBJ databases">
        <title>Genome assembly of the deep-sea coral Lophelia pertusa.</title>
        <authorList>
            <person name="Herrera S."/>
            <person name="Cordes E."/>
        </authorList>
    </citation>
    <scope>NUCLEOTIDE SEQUENCE</scope>
    <source>
        <strain evidence="2">USNM1676648</strain>
        <tissue evidence="2">Polyp</tissue>
    </source>
</reference>
<keyword evidence="3" id="KW-1185">Reference proteome</keyword>
<organism evidence="2 3">
    <name type="scientific">Desmophyllum pertusum</name>
    <dbReference type="NCBI Taxonomy" id="174260"/>
    <lineage>
        <taxon>Eukaryota</taxon>
        <taxon>Metazoa</taxon>
        <taxon>Cnidaria</taxon>
        <taxon>Anthozoa</taxon>
        <taxon>Hexacorallia</taxon>
        <taxon>Scleractinia</taxon>
        <taxon>Caryophylliina</taxon>
        <taxon>Caryophylliidae</taxon>
        <taxon>Desmophyllum</taxon>
    </lineage>
</organism>
<evidence type="ECO:0000313" key="2">
    <source>
        <dbReference type="EMBL" id="KAJ7389279.1"/>
    </source>
</evidence>
<feature type="region of interest" description="Disordered" evidence="1">
    <location>
        <begin position="1"/>
        <end position="81"/>
    </location>
</feature>
<feature type="compositionally biased region" description="Basic and acidic residues" evidence="1">
    <location>
        <begin position="18"/>
        <end position="63"/>
    </location>
</feature>
<feature type="compositionally biased region" description="Basic and acidic residues" evidence="1">
    <location>
        <begin position="120"/>
        <end position="132"/>
    </location>
</feature>
<dbReference type="Proteomes" id="UP001163046">
    <property type="component" value="Unassembled WGS sequence"/>
</dbReference>
<name>A0A9X0D8Y0_9CNID</name>